<dbReference type="EMBL" id="LUKF01000001">
    <property type="protein sequence ID" value="KYG70762.1"/>
    <property type="molecule type" value="Genomic_DNA"/>
</dbReference>
<protein>
    <submittedName>
        <fullName evidence="2">tRNA threonylcarbamoyladenosine biosynthesis protein TsaB</fullName>
    </submittedName>
</protein>
<dbReference type="PANTHER" id="PTHR11735:SF11">
    <property type="entry name" value="TRNA THREONYLCARBAMOYLADENOSINE BIOSYNTHESIS PROTEIN TSAB"/>
    <property type="match status" value="1"/>
</dbReference>
<dbReference type="NCBIfam" id="TIGR03725">
    <property type="entry name" value="T6A_YeaZ"/>
    <property type="match status" value="1"/>
</dbReference>
<gene>
    <name evidence="2" type="ORF">AZI85_02180</name>
</gene>
<sequence length="234" mass="25686">MKVLAMETSTLLGGVAVVIDGQVVAEESSLRQKTHSENISPFVDHCLKKAHLKLEDIDVFAVGQGPGSFTGIRVAANAGKTFAYSFNKPMVTIDTLMLLAAQVKDKSKPVLSIINAYKNMVYMGLFDITGAEPTYIKGPDAVPVRELKNHIHSDCLVVGDGWEAYSEYFPEELMKKFSRDPQLPDHALASTLGLMAERRALSGQTLDWKSFVPLYIRASEAEETKKGILISPLK</sequence>
<dbReference type="PANTHER" id="PTHR11735">
    <property type="entry name" value="TRNA N6-ADENOSINE THREONYLCARBAMOYLTRANSFERASE"/>
    <property type="match status" value="1"/>
</dbReference>
<dbReference type="InterPro" id="IPR043129">
    <property type="entry name" value="ATPase_NBD"/>
</dbReference>
<dbReference type="Proteomes" id="UP000075391">
    <property type="component" value="Unassembled WGS sequence"/>
</dbReference>
<dbReference type="CDD" id="cd24032">
    <property type="entry name" value="ASKHA_NBD_TsaB"/>
    <property type="match status" value="1"/>
</dbReference>
<accession>A0A150WWT6</accession>
<dbReference type="SUPFAM" id="SSF53067">
    <property type="entry name" value="Actin-like ATPase domain"/>
    <property type="match status" value="2"/>
</dbReference>
<feature type="domain" description="Gcp-like" evidence="1">
    <location>
        <begin position="32"/>
        <end position="223"/>
    </location>
</feature>
<evidence type="ECO:0000313" key="2">
    <source>
        <dbReference type="EMBL" id="KYG70762.1"/>
    </source>
</evidence>
<dbReference type="InterPro" id="IPR022496">
    <property type="entry name" value="T6A_TsaB"/>
</dbReference>
<dbReference type="Pfam" id="PF00814">
    <property type="entry name" value="TsaD"/>
    <property type="match status" value="1"/>
</dbReference>
<organism evidence="2 3">
    <name type="scientific">Bdellovibrio bacteriovorus</name>
    <dbReference type="NCBI Taxonomy" id="959"/>
    <lineage>
        <taxon>Bacteria</taxon>
        <taxon>Pseudomonadati</taxon>
        <taxon>Bdellovibrionota</taxon>
        <taxon>Bdellovibrionia</taxon>
        <taxon>Bdellovibrionales</taxon>
        <taxon>Pseudobdellovibrionaceae</taxon>
        <taxon>Bdellovibrio</taxon>
    </lineage>
</organism>
<dbReference type="OrthoDB" id="9782405at2"/>
<comment type="caution">
    <text evidence="2">The sequence shown here is derived from an EMBL/GenBank/DDBJ whole genome shotgun (WGS) entry which is preliminary data.</text>
</comment>
<evidence type="ECO:0000259" key="1">
    <source>
        <dbReference type="Pfam" id="PF00814"/>
    </source>
</evidence>
<evidence type="ECO:0000313" key="3">
    <source>
        <dbReference type="Proteomes" id="UP000075391"/>
    </source>
</evidence>
<dbReference type="Gene3D" id="3.30.420.40">
    <property type="match status" value="2"/>
</dbReference>
<reference evidence="2 3" key="1">
    <citation type="submission" date="2016-03" db="EMBL/GenBank/DDBJ databases">
        <authorList>
            <person name="Ploux O."/>
        </authorList>
    </citation>
    <scope>NUCLEOTIDE SEQUENCE [LARGE SCALE GENOMIC DNA]</scope>
    <source>
        <strain evidence="2 3">BER2</strain>
    </source>
</reference>
<dbReference type="AlphaFoldDB" id="A0A150WWT6"/>
<dbReference type="GO" id="GO:0005829">
    <property type="term" value="C:cytosol"/>
    <property type="evidence" value="ECO:0007669"/>
    <property type="project" value="TreeGrafter"/>
</dbReference>
<dbReference type="InterPro" id="IPR000905">
    <property type="entry name" value="Gcp-like_dom"/>
</dbReference>
<name>A0A150WWT6_BDEBC</name>
<dbReference type="GO" id="GO:0002949">
    <property type="term" value="P:tRNA threonylcarbamoyladenosine modification"/>
    <property type="evidence" value="ECO:0007669"/>
    <property type="project" value="InterPro"/>
</dbReference>
<proteinExistence type="predicted"/>